<keyword evidence="4" id="KW-1185">Reference proteome</keyword>
<feature type="compositionally biased region" description="Basic and acidic residues" evidence="2">
    <location>
        <begin position="621"/>
        <end position="644"/>
    </location>
</feature>
<dbReference type="Proteomes" id="UP000215335">
    <property type="component" value="Unassembled WGS sequence"/>
</dbReference>
<accession>A0A232ETM5</accession>
<feature type="compositionally biased region" description="Low complexity" evidence="2">
    <location>
        <begin position="1214"/>
        <end position="1224"/>
    </location>
</feature>
<feature type="compositionally biased region" description="Basic and acidic residues" evidence="2">
    <location>
        <begin position="369"/>
        <end position="383"/>
    </location>
</feature>
<name>A0A232ETM5_9HYME</name>
<dbReference type="GO" id="GO:0008017">
    <property type="term" value="F:microtubule binding"/>
    <property type="evidence" value="ECO:0007669"/>
    <property type="project" value="InterPro"/>
</dbReference>
<feature type="region of interest" description="Disordered" evidence="2">
    <location>
        <begin position="1513"/>
        <end position="1547"/>
    </location>
</feature>
<keyword evidence="1" id="KW-0175">Coiled coil</keyword>
<dbReference type="InterPro" id="IPR028750">
    <property type="entry name" value="CEP350/CC187"/>
</dbReference>
<feature type="region of interest" description="Disordered" evidence="2">
    <location>
        <begin position="1183"/>
        <end position="1224"/>
    </location>
</feature>
<feature type="region of interest" description="Disordered" evidence="2">
    <location>
        <begin position="607"/>
        <end position="644"/>
    </location>
</feature>
<sequence length="2707" mass="307607">MKSSWNKEDSAKKHPGYRNVDTAKGTKTSIGADQYVQPWEQQRKNVESARIDVPPTDKSDKTSLKTLENLLLHHSIQPCPFTFLTAVKRKLVLGENPSACKKSYEPEPDKEVSKDKMDFIKPLKVPDLKISPKADYSSRESLLSDEELSKKIEAVQREEMALKSTDRVPRKLEFSSSSATSMLNYNNVEPLKIPDFAIAKKKDLSRDSSREKENRSKRVKKDDLNVIKNKDNLQDISKWPKSQRHISRKEIADSILNKKMKSDRIIAHGPKENDVILKKSKPKNFTTSTIRKDDEKRNKYSHIPSAKSRKDKSLESRNRTSSSESIYALDKGTRLHEKILIQEGYKAMMSEINDRKYKDDSQIVNTSKTSEEQKYKSHSDTRLGKHQNKSNSVKPIESLTRDQNKRIFDKQKSSSKTDTKYSSEISEDLTTALNTIASQGKTQSFPTELSSSIMTSKSKDMEKCSQSSNNRRPEEPKYSDTFSHTASTNSGSISTHIETKISQESSLSEKLLDPLRISFRDDSYSNVPEFADLVTPDINLMVRSKRRKQIIQGRENDSDYKDLKSSPSKNGQEIEESKLMHLKEEINLLDSFSESLRQVIDVERSKLSSADLKRHAGSSQNDHKDTESKRTDFESVDNKDDGKNKTQKLLVKVAEVQTQTANDIATQTDTTTLYPHGHNTSLVYSRVSADHNELPHVSLNSEDRYEDMDRVEDISLPSKMRTMSEISLHETTSSIKTETGTEISISTRGVTCSFNKYLDLEMAQLIKDERQRYDKIEMLFKSREKTLNDRTKKLVKLEEQKRALRDTGQDSRISSVKKKQRALLLKLQQEKDEMNRLKELHKIASQERKLMLQKQRDMFNPEMSTKNILNKLKRSADNQSPRRLSGPMKGYDIRSNSSISSLVDSDKSQFDRSQFDFKLNLSDIVPQRNNLDCSKLELDSSLKQVVHAGDNIDKKLSKFEASKQQKEAPGAKLKYDPKTRKFEEKMPKSDLIKLKSHQYDLDAILKHGTGAVSLLHNDNCDKEDKSVSDHIRSESDALMEEFTHIWRSQFPDFPPESLEALKEMHKVSSSKRLDKESIEKLQQQHAPYENKSAKRKGMKSQKSKIPQTESTSKSDDSHYYKRSKIDSEQHPDDKYQNSMLEEIDFNESQSSLQALLKHSNLLKERNQQLFQDIDDERNNIVAENSESPLSQKEEDELARGGNTSARSQVSLTISHQSSNDSDMSYSRSVIIRSQQDHHPHHHRTGLKTSKKLEQILKAREATLVSRRNCVEEWIAWHARLRDEENRVARMEQAAYKLVSATAKALSHNDTTVSSDTSDVEGRIELLTQKLADRRLEMARLKKEARKQAKQRLRALEANLLNQIKKYDATIHDMRKKLETRRGTSKENEKLAIESKSVVDFKVPEIPIKKIQEIYKSSDLLRSKSDSDIISARCQDKDDKSKDDKTKSNEGEKDSSKSGSTVGFKPLSSLYTVFDEEHESSEKSDYSVVHSYKTKSNSEEIATQKSVDTEIQEIKRSSSQSSNISEEIPSDVHSVKSQTEHIQTAQTSEVTQSQFVIEKIKDSINLQDIKKNSNIEEVLTPSFDDTSLIFSMKLDHIQLHNKELNDDIHTLENDLKELTEMMSNFSKKTEEKNVKPVDQFSLNSKDIQKSTSKDISEELPTFESNVQTDDIDENLQSRVNEIISDVIPETDDLLSSIEELDVRAKSMEILDKVEKSMLSEHGEKSAAENIPTYLSSHIPDESNKVSSGANHYGTGTNTVSEVISVENDKENVVLNESQHLIDKTSQSPNGAISSRIESEYDFESEKISSAQIQESNSESALLKMTEGISIAHIASWKSNLNEATDNPDHSETEDKFIETKFSTTEEIITNRISSSQTGNKISDCNEIETMTEDKQDDNEDCALNKVNSSSFRKNIKTVEPFIKTVVSDDWTLSDSFDIQQIGDKNSDPIQLPLEIISTIKDNKDEERVGFSDMEDSTMFIPKGESTNIQDTFVLKLDESSEPRLGIRSEEFNDILEIIERETKNDDERSPQPAILNIEDRNLSQVDVKIDSPIECDLSVTVKAVDEELESIVEEIESKNENIVDDISHESSLDDKNTDLPEIEIGHKIELVDEENDKSKVKLISSSREKHNKVQITDLTGFSSEDRGSSDGEQLDNLIEVAEGKLATLEKLTPTKKLIENSQKPKTHVTVFLEKTFEIIKDPEYEDISEESLEVSEILDKTESHGSQKSKKFTTIPEKYVIKSKSDEVLRILDEISSKSSNNYNEKNRDNYDIDDRAAVKLNSFGDLQNEEVIVVPLPSGKLNGLENTDLELDKAVLSGENPVKEIFNNQVAAPEIKLDVQEDQDVQEKEENSSKMISEISDVGALDTPRGVSEIDMDSPRDVNEDSRLDVDALDDDLLSGNSLLLQTPSNEAKTEFRTTPMGVTCEKDIEAMIDKLKASLEQPGLEVAELEAKLLQIENLQIELEIKKLEAEEVSYYVREIPNKPPPPYTPPGAVRLSSAHGSPSPPPAVIPTNVEELTAITEKATALIYKAKQSGEEVLALEAPLEICELAKDNSSDALKKDRRIYNTFLFDLCKEVIAEMYKAEYERPGPSWTKPNVKTKPAVKIAKNVDELNDYVSKEVATLFGFKTKLQRENMVMRWSRKRRDRVDELLAKEAQAEEKEWTKFHHDELAVKNELSMTILDTLILETTSCIKAAYNKKRKIVKT</sequence>
<reference evidence="3 4" key="1">
    <citation type="journal article" date="2017" name="Curr. Biol.">
        <title>The Evolution of Venom by Co-option of Single-Copy Genes.</title>
        <authorList>
            <person name="Martinson E.O."/>
            <person name="Mrinalini"/>
            <person name="Kelkar Y.D."/>
            <person name="Chang C.H."/>
            <person name="Werren J.H."/>
        </authorList>
    </citation>
    <scope>NUCLEOTIDE SEQUENCE [LARGE SCALE GENOMIC DNA]</scope>
    <source>
        <strain evidence="3 4">Alberta</strain>
        <tissue evidence="3">Whole body</tissue>
    </source>
</reference>
<feature type="compositionally biased region" description="Low complexity" evidence="2">
    <location>
        <begin position="1516"/>
        <end position="1526"/>
    </location>
</feature>
<feature type="coiled-coil region" evidence="1">
    <location>
        <begin position="1593"/>
        <end position="1627"/>
    </location>
</feature>
<evidence type="ECO:0000256" key="2">
    <source>
        <dbReference type="SAM" id="MobiDB-lite"/>
    </source>
</evidence>
<protein>
    <recommendedName>
        <fullName evidence="5">Centrosome-associated protein 350</fullName>
    </recommendedName>
</protein>
<dbReference type="GO" id="GO:0034453">
    <property type="term" value="P:microtubule anchoring"/>
    <property type="evidence" value="ECO:0007669"/>
    <property type="project" value="InterPro"/>
</dbReference>
<feature type="compositionally biased region" description="Polar residues" evidence="2">
    <location>
        <begin position="1534"/>
        <end position="1547"/>
    </location>
</feature>
<feature type="region of interest" description="Disordered" evidence="2">
    <location>
        <begin position="549"/>
        <end position="574"/>
    </location>
</feature>
<feature type="compositionally biased region" description="Basic residues" evidence="2">
    <location>
        <begin position="1093"/>
        <end position="1102"/>
    </location>
</feature>
<feature type="coiled-coil region" evidence="1">
    <location>
        <begin position="2445"/>
        <end position="2472"/>
    </location>
</feature>
<gene>
    <name evidence="3" type="ORF">TSAR_010287</name>
</gene>
<evidence type="ECO:0000256" key="1">
    <source>
        <dbReference type="SAM" id="Coils"/>
    </source>
</evidence>
<feature type="compositionally biased region" description="Basic and acidic residues" evidence="2">
    <location>
        <begin position="1"/>
        <end position="12"/>
    </location>
</feature>
<feature type="compositionally biased region" description="Basic and acidic residues" evidence="2">
    <location>
        <begin position="1112"/>
        <end position="1132"/>
    </location>
</feature>
<proteinExistence type="predicted"/>
<feature type="compositionally biased region" description="Basic and acidic residues" evidence="2">
    <location>
        <begin position="554"/>
        <end position="564"/>
    </location>
</feature>
<feature type="coiled-coil region" evidence="1">
    <location>
        <begin position="1323"/>
        <end position="1365"/>
    </location>
</feature>
<dbReference type="STRING" id="543379.A0A232ETM5"/>
<dbReference type="OrthoDB" id="306254at2759"/>
<feature type="compositionally biased region" description="Polar residues" evidence="2">
    <location>
        <begin position="441"/>
        <end position="456"/>
    </location>
</feature>
<feature type="compositionally biased region" description="Basic and acidic residues" evidence="2">
    <location>
        <begin position="1433"/>
        <end position="1455"/>
    </location>
</feature>
<dbReference type="EMBL" id="NNAY01002257">
    <property type="protein sequence ID" value="OXU21711.1"/>
    <property type="molecule type" value="Genomic_DNA"/>
</dbReference>
<organism evidence="3 4">
    <name type="scientific">Trichomalopsis sarcophagae</name>
    <dbReference type="NCBI Taxonomy" id="543379"/>
    <lineage>
        <taxon>Eukaryota</taxon>
        <taxon>Metazoa</taxon>
        <taxon>Ecdysozoa</taxon>
        <taxon>Arthropoda</taxon>
        <taxon>Hexapoda</taxon>
        <taxon>Insecta</taxon>
        <taxon>Pterygota</taxon>
        <taxon>Neoptera</taxon>
        <taxon>Endopterygota</taxon>
        <taxon>Hymenoptera</taxon>
        <taxon>Apocrita</taxon>
        <taxon>Proctotrupomorpha</taxon>
        <taxon>Chalcidoidea</taxon>
        <taxon>Pteromalidae</taxon>
        <taxon>Pteromalinae</taxon>
        <taxon>Trichomalopsis</taxon>
    </lineage>
</organism>
<feature type="region of interest" description="Disordered" evidence="2">
    <location>
        <begin position="441"/>
        <end position="494"/>
    </location>
</feature>
<feature type="compositionally biased region" description="Basic and acidic residues" evidence="2">
    <location>
        <begin position="41"/>
        <end position="60"/>
    </location>
</feature>
<feature type="compositionally biased region" description="Basic and acidic residues" evidence="2">
    <location>
        <begin position="262"/>
        <end position="277"/>
    </location>
</feature>
<dbReference type="PANTHER" id="PTHR13958:SF3">
    <property type="entry name" value="CAP-GLY DOMAIN-CONTAINING PROTEIN-RELATED"/>
    <property type="match status" value="1"/>
</dbReference>
<feature type="compositionally biased region" description="Polar residues" evidence="2">
    <location>
        <begin position="1201"/>
        <end position="1213"/>
    </location>
</feature>
<feature type="compositionally biased region" description="Basic and acidic residues" evidence="2">
    <location>
        <begin position="1064"/>
        <end position="1079"/>
    </location>
</feature>
<feature type="region of interest" description="Disordered" evidence="2">
    <location>
        <begin position="262"/>
        <end position="325"/>
    </location>
</feature>
<evidence type="ECO:0000313" key="3">
    <source>
        <dbReference type="EMBL" id="OXU21711.1"/>
    </source>
</evidence>
<feature type="coiled-coil region" evidence="1">
    <location>
        <begin position="787"/>
        <end position="847"/>
    </location>
</feature>
<feature type="compositionally biased region" description="Basic and acidic residues" evidence="2">
    <location>
        <begin position="399"/>
        <end position="421"/>
    </location>
</feature>
<feature type="region of interest" description="Disordered" evidence="2">
    <location>
        <begin position="1"/>
        <end position="60"/>
    </location>
</feature>
<evidence type="ECO:0000313" key="4">
    <source>
        <dbReference type="Proteomes" id="UP000215335"/>
    </source>
</evidence>
<feature type="region of interest" description="Disordered" evidence="2">
    <location>
        <begin position="202"/>
        <end position="226"/>
    </location>
</feature>
<feature type="region of interest" description="Disordered" evidence="2">
    <location>
        <begin position="2485"/>
        <end position="2507"/>
    </location>
</feature>
<feature type="region of interest" description="Disordered" evidence="2">
    <location>
        <begin position="1430"/>
        <end position="1460"/>
    </location>
</feature>
<evidence type="ECO:0008006" key="5">
    <source>
        <dbReference type="Google" id="ProtNLM"/>
    </source>
</evidence>
<feature type="region of interest" description="Disordered" evidence="2">
    <location>
        <begin position="357"/>
        <end position="423"/>
    </location>
</feature>
<dbReference type="GO" id="GO:0005813">
    <property type="term" value="C:centrosome"/>
    <property type="evidence" value="ECO:0007669"/>
    <property type="project" value="InterPro"/>
</dbReference>
<dbReference type="PANTHER" id="PTHR13958">
    <property type="entry name" value="CENTROSOME-ASSOCIATED PROTEIN 350"/>
    <property type="match status" value="1"/>
</dbReference>
<feature type="compositionally biased region" description="Polar residues" evidence="2">
    <location>
        <begin position="480"/>
        <end position="494"/>
    </location>
</feature>
<comment type="caution">
    <text evidence="3">The sequence shown here is derived from an EMBL/GenBank/DDBJ whole genome shotgun (WGS) entry which is preliminary data.</text>
</comment>
<feature type="region of interest" description="Disordered" evidence="2">
    <location>
        <begin position="1064"/>
        <end position="1132"/>
    </location>
</feature>